<dbReference type="AlphaFoldDB" id="A0A9P5CUA8"/>
<evidence type="ECO:0000256" key="1">
    <source>
        <dbReference type="SAM" id="MobiDB-lite"/>
    </source>
</evidence>
<reference evidence="2" key="1">
    <citation type="journal article" date="2020" name="Phytopathology">
        <title>Genome sequence of the chestnut blight fungus Cryphonectria parasitica EP155: A fundamental resource for an archetypical invasive plant pathogen.</title>
        <authorList>
            <person name="Crouch J.A."/>
            <person name="Dawe A."/>
            <person name="Aerts A."/>
            <person name="Barry K."/>
            <person name="Churchill A.C.L."/>
            <person name="Grimwood J."/>
            <person name="Hillman B."/>
            <person name="Milgroom M.G."/>
            <person name="Pangilinan J."/>
            <person name="Smith M."/>
            <person name="Salamov A."/>
            <person name="Schmutz J."/>
            <person name="Yadav J."/>
            <person name="Grigoriev I.V."/>
            <person name="Nuss D."/>
        </authorList>
    </citation>
    <scope>NUCLEOTIDE SEQUENCE</scope>
    <source>
        <strain evidence="2">EP155</strain>
    </source>
</reference>
<evidence type="ECO:0000313" key="3">
    <source>
        <dbReference type="Proteomes" id="UP000803844"/>
    </source>
</evidence>
<dbReference type="EMBL" id="MU032344">
    <property type="protein sequence ID" value="KAF3770271.1"/>
    <property type="molecule type" value="Genomic_DNA"/>
</dbReference>
<comment type="caution">
    <text evidence="2">The sequence shown here is derived from an EMBL/GenBank/DDBJ whole genome shotgun (WGS) entry which is preliminary data.</text>
</comment>
<accession>A0A9P5CUA8</accession>
<dbReference type="Pfam" id="PF03452">
    <property type="entry name" value="Anp1"/>
    <property type="match status" value="1"/>
</dbReference>
<name>A0A9P5CUA8_CRYP1</name>
<feature type="compositionally biased region" description="Basic and acidic residues" evidence="1">
    <location>
        <begin position="54"/>
        <end position="64"/>
    </location>
</feature>
<protein>
    <submittedName>
        <fullName evidence="2">Uncharacterized protein</fullName>
    </submittedName>
</protein>
<organism evidence="2 3">
    <name type="scientific">Cryphonectria parasitica (strain ATCC 38755 / EP155)</name>
    <dbReference type="NCBI Taxonomy" id="660469"/>
    <lineage>
        <taxon>Eukaryota</taxon>
        <taxon>Fungi</taxon>
        <taxon>Dikarya</taxon>
        <taxon>Ascomycota</taxon>
        <taxon>Pezizomycotina</taxon>
        <taxon>Sordariomycetes</taxon>
        <taxon>Sordariomycetidae</taxon>
        <taxon>Diaporthales</taxon>
        <taxon>Cryphonectriaceae</taxon>
        <taxon>Cryphonectria-Endothia species complex</taxon>
        <taxon>Cryphonectria</taxon>
    </lineage>
</organism>
<dbReference type="Gene3D" id="3.90.550.10">
    <property type="entry name" value="Spore Coat Polysaccharide Biosynthesis Protein SpsA, Chain A"/>
    <property type="match status" value="1"/>
</dbReference>
<dbReference type="Proteomes" id="UP000803844">
    <property type="component" value="Unassembled WGS sequence"/>
</dbReference>
<keyword evidence="3" id="KW-1185">Reference proteome</keyword>
<dbReference type="GeneID" id="63840026"/>
<sequence>MVEAMMQKTTLAPDRDVGVLTARCAVGEQRLANAWLEEHPEFSIPDGPGPDDNAEQKSLKEEMRGKQGGRYEIIAHKLSAVGTYDLNAWRGGRNAPNDVQQQKLWVDKASWEPSPAAGVKMVDAAIDGTSDDDLVRLDAVGGTVLMIRADLVRMGLMFTPGYFVGMTWEHGEGYDGIETEGLCVVTRSFSRDGQSTCYTMGGDWAVYHTIW</sequence>
<gene>
    <name evidence="2" type="ORF">M406DRAFT_354351</name>
</gene>
<proteinExistence type="predicted"/>
<dbReference type="InterPro" id="IPR029044">
    <property type="entry name" value="Nucleotide-diphossugar_trans"/>
</dbReference>
<evidence type="ECO:0000313" key="2">
    <source>
        <dbReference type="EMBL" id="KAF3770271.1"/>
    </source>
</evidence>
<dbReference type="RefSeq" id="XP_040781232.1">
    <property type="nucleotide sequence ID" value="XM_040922897.1"/>
</dbReference>
<dbReference type="OrthoDB" id="204164at2759"/>
<feature type="region of interest" description="Disordered" evidence="1">
    <location>
        <begin position="38"/>
        <end position="64"/>
    </location>
</feature>